<evidence type="ECO:0000256" key="15">
    <source>
        <dbReference type="ARBA" id="ARBA00022884"/>
    </source>
</evidence>
<evidence type="ECO:0000256" key="8">
    <source>
        <dbReference type="ARBA" id="ARBA00022553"/>
    </source>
</evidence>
<feature type="zinc finger region" description="C3H1-type" evidence="26">
    <location>
        <begin position="251"/>
        <end position="278"/>
    </location>
</feature>
<dbReference type="InterPro" id="IPR003954">
    <property type="entry name" value="RRM_euk-type"/>
</dbReference>
<dbReference type="InterPro" id="IPR001841">
    <property type="entry name" value="Znf_RING"/>
</dbReference>
<gene>
    <name evidence="32" type="ORF">LNINA_LOCUS6226</name>
</gene>
<dbReference type="InterPro" id="IPR039780">
    <property type="entry name" value="Mot2"/>
</dbReference>
<dbReference type="GO" id="GO:0061630">
    <property type="term" value="F:ubiquitin protein ligase activity"/>
    <property type="evidence" value="ECO:0007669"/>
    <property type="project" value="UniProtKB-EC"/>
</dbReference>
<dbReference type="GO" id="GO:0005634">
    <property type="term" value="C:nucleus"/>
    <property type="evidence" value="ECO:0007669"/>
    <property type="project" value="UniProtKB-SubCell"/>
</dbReference>
<evidence type="ECO:0000256" key="10">
    <source>
        <dbReference type="ARBA" id="ARBA00022723"/>
    </source>
</evidence>
<dbReference type="SUPFAM" id="SSF54928">
    <property type="entry name" value="RNA-binding domain, RBD"/>
    <property type="match status" value="1"/>
</dbReference>
<evidence type="ECO:0000256" key="4">
    <source>
        <dbReference type="ARBA" id="ARBA00004906"/>
    </source>
</evidence>
<evidence type="ECO:0000256" key="17">
    <source>
        <dbReference type="ARBA" id="ARBA00023242"/>
    </source>
</evidence>
<evidence type="ECO:0000256" key="9">
    <source>
        <dbReference type="ARBA" id="ARBA00022679"/>
    </source>
</evidence>
<keyword evidence="6" id="KW-0488">Methylation</keyword>
<dbReference type="PROSITE" id="PS50089">
    <property type="entry name" value="ZF_RING_2"/>
    <property type="match status" value="1"/>
</dbReference>
<keyword evidence="17" id="KW-0539">Nucleus</keyword>
<feature type="region of interest" description="Disordered" evidence="28">
    <location>
        <begin position="308"/>
        <end position="500"/>
    </location>
</feature>
<dbReference type="CDD" id="cd12438">
    <property type="entry name" value="RRM_CNOT4"/>
    <property type="match status" value="1"/>
</dbReference>
<feature type="compositionally biased region" description="Basic and acidic residues" evidence="28">
    <location>
        <begin position="438"/>
        <end position="453"/>
    </location>
</feature>
<evidence type="ECO:0000256" key="23">
    <source>
        <dbReference type="ARBA" id="ARBA00083547"/>
    </source>
</evidence>
<keyword evidence="7" id="KW-0963">Cytoplasm</keyword>
<evidence type="ECO:0000256" key="16">
    <source>
        <dbReference type="ARBA" id="ARBA00023054"/>
    </source>
</evidence>
<feature type="domain" description="C3H1-type" evidence="31">
    <location>
        <begin position="251"/>
        <end position="278"/>
    </location>
</feature>
<evidence type="ECO:0000256" key="20">
    <source>
        <dbReference type="ARBA" id="ARBA00071435"/>
    </source>
</evidence>
<evidence type="ECO:0000256" key="28">
    <source>
        <dbReference type="SAM" id="MobiDB-lite"/>
    </source>
</evidence>
<protein>
    <recommendedName>
        <fullName evidence="20">CCR4-NOT transcription complex subunit 4</fullName>
        <ecNumber evidence="5">2.3.2.27</ecNumber>
    </recommendedName>
    <alternativeName>
        <fullName evidence="23">CCR4-associated factor 4</fullName>
    </alternativeName>
    <alternativeName>
        <fullName evidence="24">E3 ubiquitin-protein ligase CNOT4</fullName>
    </alternativeName>
    <alternativeName>
        <fullName evidence="21">Potential transcriptional repressor NOT4Hp</fullName>
    </alternativeName>
    <alternativeName>
        <fullName evidence="22">RING-type E3 ubiquitin transferase CNOT4</fullName>
    </alternativeName>
</protein>
<keyword evidence="14" id="KW-0832">Ubl conjugation</keyword>
<dbReference type="GO" id="GO:0005829">
    <property type="term" value="C:cytosol"/>
    <property type="evidence" value="ECO:0007669"/>
    <property type="project" value="UniProtKB-ARBA"/>
</dbReference>
<comment type="caution">
    <text evidence="32">The sequence shown here is derived from an EMBL/GenBank/DDBJ whole genome shotgun (WGS) entry which is preliminary data.</text>
</comment>
<dbReference type="Gene3D" id="3.30.40.10">
    <property type="entry name" value="Zinc/RING finger domain, C3HC4 (zinc finger)"/>
    <property type="match status" value="1"/>
</dbReference>
<dbReference type="PANTHER" id="PTHR12603">
    <property type="entry name" value="CCR4-NOT TRANSCRIPTION COMPLEX RELATED"/>
    <property type="match status" value="1"/>
</dbReference>
<dbReference type="InterPro" id="IPR034261">
    <property type="entry name" value="CNOT4_RRM"/>
</dbReference>
<comment type="subcellular location">
    <subcellularLocation>
        <location evidence="3">Cytoplasm</location>
    </subcellularLocation>
    <subcellularLocation>
        <location evidence="2">Nucleus</location>
    </subcellularLocation>
</comment>
<accession>A0AAV1JC50</accession>
<feature type="domain" description="RING-type" evidence="29">
    <location>
        <begin position="75"/>
        <end position="118"/>
    </location>
</feature>
<comment type="subunit">
    <text evidence="19">Interacts with CNOT1 via its C-terminus but does not stably associate with the CCR4-NOT complex. Interacts (via RING domain) with UBE2D2. Interacts with ABCE1, PINK1 and PELO.</text>
</comment>
<keyword evidence="9" id="KW-0808">Transferase</keyword>
<keyword evidence="16 27" id="KW-0175">Coiled coil</keyword>
<evidence type="ECO:0000256" key="12">
    <source>
        <dbReference type="ARBA" id="ARBA00022786"/>
    </source>
</evidence>
<comment type="function">
    <text evidence="18">Has E3 ubiquitin ligase activity, promoting ubiquitination and degradation of target proteins. Involved in activation of the JAK/STAT pathway. Catalyzes ubiquitination of methylated RBM15. Plays a role in quality control of translation of mitochondrial outer membrane-localized mRNA. As part of the PINK1-regulated signaling, upon mitochondria damage, ubiquitinates ABCE1 and thereby recruits autophagy receptors to the mitochondrial outer membrane to initiate mitophagy.</text>
</comment>
<evidence type="ECO:0000256" key="27">
    <source>
        <dbReference type="SAM" id="Coils"/>
    </source>
</evidence>
<name>A0AAV1JC50_9NEOP</name>
<dbReference type="SMART" id="SM00361">
    <property type="entry name" value="RRM_1"/>
    <property type="match status" value="1"/>
</dbReference>
<dbReference type="GO" id="GO:0003723">
    <property type="term" value="F:RNA binding"/>
    <property type="evidence" value="ECO:0007669"/>
    <property type="project" value="UniProtKB-UniRule"/>
</dbReference>
<evidence type="ECO:0000259" key="29">
    <source>
        <dbReference type="PROSITE" id="PS50089"/>
    </source>
</evidence>
<evidence type="ECO:0000256" key="21">
    <source>
        <dbReference type="ARBA" id="ARBA00075062"/>
    </source>
</evidence>
<feature type="domain" description="RRM" evidence="30">
    <location>
        <begin position="170"/>
        <end position="254"/>
    </location>
</feature>
<sequence length="1063" mass="116843">MYHKDGWSTNLRAYWKGFIVDFYGRVSNLDSATEKRFALRGDVRCCSYLLSSTEQIGVGARMSVLNQSGEEQVECPLCMEPLEVDDLHFYPCTCGYQICRFCWNRIREGENGLCPACRKAYPENPADFTPLSQEQVAAIKTEKKAREQKRRNKTLESRRALANVRVVQNNLVFVVGLPVRLADPEILKRQEYFGKYGKIHKVVINQSPAYAGSQSPSASAYVTYVLPADALRAIQGVNNVTLDGRVLKGSLGTTKYCANFMKNQPCPKPDCMYLHELGDPMASFTKEEMHAGLHQVYERRLHQQLLSATRDRPDDKQQLGNASVNADKGSTKDGNQSNFIPTTVVTSSQINSVSTSKSKKDSSGSSNSSTTSTGSSGSSVNGKEAWPSLGSSPPSDSPARKQASPRPQQSTVQSQENGTSGSSSPTLYNQQPQNKNNNSDKDNHTEKANKNKDSNTNGQPKKSKSDKSKQKNSVSETSEVSSITDKSEQEIQTSAFDNDTQYLTNELDELESDRHSLLENHDLLDNSDHSLLEDDTHNLLNDANSEVLMMQRHREMLAGLVDNNVMPQIKSPMNGYGLLDREMYLGSDRHSQISQGLMEKELLLRERNHSILLRQNELMARQHSVMEPKHFMPTSSIGLESGSELLGANYHQNPNILPPFGMRVDNSLPSNTLGNPASSMTNSIPMNIANNLQMNSLGANALGANTLGANSMGANTLNVNPMGPNGLGANTLGTNSMGANTLGSNSMGANTLGGNPLGVNSMGANTLGVNPLGVNSMGANTMGSQLGFMLHNQQLQMQNQHMPSGLVNGFDSHSVNEGRYQADNMEKFFTDFHKAQQMRLVSRGTGAGSMPPQPLPTDRPRYPHNMLSAERLEMEHKQRMNNFRGSEGVGGRAAGDGDDDLDFDPFKETQKALAEMMETEMMLNISSGDNMDRVRRTRLPPPGFSHLNAYGRHQPQPQGFNTNNAIYLDWTQMDPAIMSTSVNFGKNQPPAPVNQQELFARFNHLNMQPNGLNKIQVAPMMQQWSANGQKVNWGGAAYNTIPMPPGFAPPKPPQHPAECIDAK</sequence>
<evidence type="ECO:0000313" key="32">
    <source>
        <dbReference type="EMBL" id="CAK1546686.1"/>
    </source>
</evidence>
<feature type="compositionally biased region" description="Polar residues" evidence="28">
    <location>
        <begin position="490"/>
        <end position="500"/>
    </location>
</feature>
<evidence type="ECO:0000256" key="22">
    <source>
        <dbReference type="ARBA" id="ARBA00077837"/>
    </source>
</evidence>
<evidence type="ECO:0000256" key="11">
    <source>
        <dbReference type="ARBA" id="ARBA00022771"/>
    </source>
</evidence>
<evidence type="ECO:0000256" key="14">
    <source>
        <dbReference type="ARBA" id="ARBA00022843"/>
    </source>
</evidence>
<evidence type="ECO:0000256" key="1">
    <source>
        <dbReference type="ARBA" id="ARBA00000900"/>
    </source>
</evidence>
<keyword evidence="15 25" id="KW-0694">RNA-binding</keyword>
<dbReference type="InterPro" id="IPR012677">
    <property type="entry name" value="Nucleotide-bd_a/b_plait_sf"/>
</dbReference>
<feature type="compositionally biased region" description="Low complexity" evidence="28">
    <location>
        <begin position="471"/>
        <end position="484"/>
    </location>
</feature>
<keyword evidence="8" id="KW-0597">Phosphoprotein</keyword>
<dbReference type="AlphaFoldDB" id="A0AAV1JC50"/>
<keyword evidence="33" id="KW-1185">Reference proteome</keyword>
<keyword evidence="10 26" id="KW-0479">Metal-binding</keyword>
<dbReference type="InterPro" id="IPR039515">
    <property type="entry name" value="NOT4_mRING-HC-C4C4"/>
</dbReference>
<evidence type="ECO:0000256" key="2">
    <source>
        <dbReference type="ARBA" id="ARBA00004123"/>
    </source>
</evidence>
<dbReference type="InterPro" id="IPR013083">
    <property type="entry name" value="Znf_RING/FYVE/PHD"/>
</dbReference>
<proteinExistence type="predicted"/>
<feature type="compositionally biased region" description="Polar residues" evidence="28">
    <location>
        <begin position="405"/>
        <end position="437"/>
    </location>
</feature>
<dbReference type="EC" id="2.3.2.27" evidence="5"/>
<comment type="pathway">
    <text evidence="4">Protein modification; protein ubiquitination.</text>
</comment>
<dbReference type="InterPro" id="IPR000504">
    <property type="entry name" value="RRM_dom"/>
</dbReference>
<dbReference type="InterPro" id="IPR035979">
    <property type="entry name" value="RBD_domain_sf"/>
</dbReference>
<evidence type="ECO:0000256" key="13">
    <source>
        <dbReference type="ARBA" id="ARBA00022833"/>
    </source>
</evidence>
<dbReference type="SUPFAM" id="SSF57850">
    <property type="entry name" value="RING/U-box"/>
    <property type="match status" value="1"/>
</dbReference>
<feature type="compositionally biased region" description="Polar residues" evidence="28">
    <location>
        <begin position="332"/>
        <end position="351"/>
    </location>
</feature>
<dbReference type="Gene3D" id="3.30.70.330">
    <property type="match status" value="1"/>
</dbReference>
<evidence type="ECO:0000256" key="19">
    <source>
        <dbReference type="ARBA" id="ARBA00062432"/>
    </source>
</evidence>
<evidence type="ECO:0000256" key="3">
    <source>
        <dbReference type="ARBA" id="ARBA00004496"/>
    </source>
</evidence>
<evidence type="ECO:0000256" key="18">
    <source>
        <dbReference type="ARBA" id="ARBA00057081"/>
    </source>
</evidence>
<dbReference type="Pfam" id="PF14570">
    <property type="entry name" value="zf-RING_4"/>
    <property type="match status" value="1"/>
</dbReference>
<feature type="compositionally biased region" description="Low complexity" evidence="28">
    <location>
        <begin position="363"/>
        <end position="394"/>
    </location>
</feature>
<dbReference type="GO" id="GO:0008270">
    <property type="term" value="F:zinc ion binding"/>
    <property type="evidence" value="ECO:0007669"/>
    <property type="project" value="UniProtKB-KW"/>
</dbReference>
<dbReference type="FunFam" id="3.30.70.330:FF:000044">
    <property type="entry name" value="Putative ccr4-not transcription complex subunit 4"/>
    <property type="match status" value="1"/>
</dbReference>
<dbReference type="FunFam" id="3.30.40.10:FF:000006">
    <property type="entry name" value="CCR4-NOT transcription complex subunit 4"/>
    <property type="match status" value="1"/>
</dbReference>
<dbReference type="CDD" id="cd16618">
    <property type="entry name" value="mRING-HC-C4C4_CNOT4"/>
    <property type="match status" value="1"/>
</dbReference>
<dbReference type="PROSITE" id="PS50103">
    <property type="entry name" value="ZF_C3H1"/>
    <property type="match status" value="1"/>
</dbReference>
<feature type="coiled-coil region" evidence="27">
    <location>
        <begin position="500"/>
        <end position="527"/>
    </location>
</feature>
<dbReference type="Proteomes" id="UP001497472">
    <property type="component" value="Unassembled WGS sequence"/>
</dbReference>
<evidence type="ECO:0000259" key="30">
    <source>
        <dbReference type="PROSITE" id="PS50102"/>
    </source>
</evidence>
<keyword evidence="11 26" id="KW-0863">Zinc-finger</keyword>
<evidence type="ECO:0000256" key="24">
    <source>
        <dbReference type="ARBA" id="ARBA00083942"/>
    </source>
</evidence>
<dbReference type="PROSITE" id="PS50102">
    <property type="entry name" value="RRM"/>
    <property type="match status" value="1"/>
</dbReference>
<evidence type="ECO:0000259" key="31">
    <source>
        <dbReference type="PROSITE" id="PS50103"/>
    </source>
</evidence>
<comment type="catalytic activity">
    <reaction evidence="1">
        <text>S-ubiquitinyl-[E2 ubiquitin-conjugating enzyme]-L-cysteine + [acceptor protein]-L-lysine = [E2 ubiquitin-conjugating enzyme]-L-cysteine + N(6)-ubiquitinyl-[acceptor protein]-L-lysine.</text>
        <dbReference type="EC" id="2.3.2.27"/>
    </reaction>
</comment>
<evidence type="ECO:0000256" key="25">
    <source>
        <dbReference type="PROSITE-ProRule" id="PRU00176"/>
    </source>
</evidence>
<dbReference type="GO" id="GO:0030014">
    <property type="term" value="C:CCR4-NOT complex"/>
    <property type="evidence" value="ECO:0007669"/>
    <property type="project" value="InterPro"/>
</dbReference>
<dbReference type="PANTHER" id="PTHR12603:SF0">
    <property type="entry name" value="CCR4-NOT TRANSCRIPTION COMPLEX SUBUNIT 4"/>
    <property type="match status" value="1"/>
</dbReference>
<evidence type="ECO:0000256" key="7">
    <source>
        <dbReference type="ARBA" id="ARBA00022490"/>
    </source>
</evidence>
<evidence type="ECO:0000256" key="26">
    <source>
        <dbReference type="PROSITE-ProRule" id="PRU00723"/>
    </source>
</evidence>
<dbReference type="EMBL" id="CAVLEF010000008">
    <property type="protein sequence ID" value="CAK1546686.1"/>
    <property type="molecule type" value="Genomic_DNA"/>
</dbReference>
<reference evidence="32 33" key="1">
    <citation type="submission" date="2023-11" db="EMBL/GenBank/DDBJ databases">
        <authorList>
            <person name="Okamura Y."/>
        </authorList>
    </citation>
    <scope>NUCLEOTIDE SEQUENCE [LARGE SCALE GENOMIC DNA]</scope>
</reference>
<keyword evidence="12" id="KW-0833">Ubl conjugation pathway</keyword>
<evidence type="ECO:0000256" key="5">
    <source>
        <dbReference type="ARBA" id="ARBA00012483"/>
    </source>
</evidence>
<dbReference type="InterPro" id="IPR000571">
    <property type="entry name" value="Znf_CCCH"/>
</dbReference>
<keyword evidence="13 26" id="KW-0862">Zinc</keyword>
<organism evidence="32 33">
    <name type="scientific">Leptosia nina</name>
    <dbReference type="NCBI Taxonomy" id="320188"/>
    <lineage>
        <taxon>Eukaryota</taxon>
        <taxon>Metazoa</taxon>
        <taxon>Ecdysozoa</taxon>
        <taxon>Arthropoda</taxon>
        <taxon>Hexapoda</taxon>
        <taxon>Insecta</taxon>
        <taxon>Pterygota</taxon>
        <taxon>Neoptera</taxon>
        <taxon>Endopterygota</taxon>
        <taxon>Lepidoptera</taxon>
        <taxon>Glossata</taxon>
        <taxon>Ditrysia</taxon>
        <taxon>Papilionoidea</taxon>
        <taxon>Pieridae</taxon>
        <taxon>Pierinae</taxon>
        <taxon>Leptosia</taxon>
    </lineage>
</organism>
<dbReference type="GO" id="GO:0016567">
    <property type="term" value="P:protein ubiquitination"/>
    <property type="evidence" value="ECO:0007669"/>
    <property type="project" value="TreeGrafter"/>
</dbReference>
<evidence type="ECO:0000313" key="33">
    <source>
        <dbReference type="Proteomes" id="UP001497472"/>
    </source>
</evidence>
<evidence type="ECO:0000256" key="6">
    <source>
        <dbReference type="ARBA" id="ARBA00022481"/>
    </source>
</evidence>